<keyword evidence="1" id="KW-0472">Membrane</keyword>
<dbReference type="Proteomes" id="UP001374803">
    <property type="component" value="Chromosome"/>
</dbReference>
<gene>
    <name evidence="2" type="ORF">LVJ94_09830</name>
</gene>
<evidence type="ECO:0000256" key="1">
    <source>
        <dbReference type="SAM" id="Phobius"/>
    </source>
</evidence>
<dbReference type="Pfam" id="PF14014">
    <property type="entry name" value="DUF4230"/>
    <property type="match status" value="1"/>
</dbReference>
<proteinExistence type="predicted"/>
<protein>
    <submittedName>
        <fullName evidence="2">DUF4230 domain-containing protein</fullName>
    </submittedName>
</protein>
<dbReference type="EMBL" id="CP089983">
    <property type="protein sequence ID" value="WXB07532.1"/>
    <property type="molecule type" value="Genomic_DNA"/>
</dbReference>
<accession>A0ABZ2L9T4</accession>
<reference evidence="2" key="1">
    <citation type="submission" date="2021-12" db="EMBL/GenBank/DDBJ databases">
        <title>Discovery of the Pendulisporaceae a myxobacterial family with distinct sporulation behavior and unique specialized metabolism.</title>
        <authorList>
            <person name="Garcia R."/>
            <person name="Popoff A."/>
            <person name="Bader C.D."/>
            <person name="Loehr J."/>
            <person name="Walesch S."/>
            <person name="Walt C."/>
            <person name="Boldt J."/>
            <person name="Bunk B."/>
            <person name="Haeckl F.J.F.P.J."/>
            <person name="Gunesch A.P."/>
            <person name="Birkelbach J."/>
            <person name="Nuebel U."/>
            <person name="Pietschmann T."/>
            <person name="Bach T."/>
            <person name="Mueller R."/>
        </authorList>
    </citation>
    <scope>NUCLEOTIDE SEQUENCE</scope>
    <source>
        <strain evidence="2">MSr11367</strain>
    </source>
</reference>
<sequence length="220" mass="24074">MSANADDAIPSSPSSRRAMPLWPMLLVGLVCLIGTAAYFVSNYVFRAPTSASSVVSVRPSATLLVAVHDLARLETTELHMEKVIDLTDTQSRFFGLVQGTDAILLVASGDVSIGVDLSKLREDDVSMDAKTKVATLRLPEPEIFSVHLDEKKTYVYRRTTSLIAEPNAQLETQARQQAVESIEKAARETDVTDRAKRQAERQLRTLATGLGATSVNVTWR</sequence>
<keyword evidence="1" id="KW-1133">Transmembrane helix</keyword>
<name>A0ABZ2L9T4_9BACT</name>
<dbReference type="RefSeq" id="WP_394837194.1">
    <property type="nucleotide sequence ID" value="NZ_CP089929.1"/>
</dbReference>
<evidence type="ECO:0000313" key="3">
    <source>
        <dbReference type="Proteomes" id="UP001374803"/>
    </source>
</evidence>
<dbReference type="InterPro" id="IPR025324">
    <property type="entry name" value="DUF4230"/>
</dbReference>
<keyword evidence="1" id="KW-0812">Transmembrane</keyword>
<organism evidence="2 3">
    <name type="scientific">Pendulispora rubella</name>
    <dbReference type="NCBI Taxonomy" id="2741070"/>
    <lineage>
        <taxon>Bacteria</taxon>
        <taxon>Pseudomonadati</taxon>
        <taxon>Myxococcota</taxon>
        <taxon>Myxococcia</taxon>
        <taxon>Myxococcales</taxon>
        <taxon>Sorangiineae</taxon>
        <taxon>Pendulisporaceae</taxon>
        <taxon>Pendulispora</taxon>
    </lineage>
</organism>
<feature type="transmembrane region" description="Helical" evidence="1">
    <location>
        <begin position="21"/>
        <end position="40"/>
    </location>
</feature>
<keyword evidence="3" id="KW-1185">Reference proteome</keyword>
<evidence type="ECO:0000313" key="2">
    <source>
        <dbReference type="EMBL" id="WXB07532.1"/>
    </source>
</evidence>